<protein>
    <submittedName>
        <fullName evidence="1">Uncharacterized protein</fullName>
    </submittedName>
</protein>
<reference evidence="1" key="1">
    <citation type="submission" date="2022-10" db="EMBL/GenBank/DDBJ databases">
        <title>The complete genomes of actinobacterial strains from the NBC collection.</title>
        <authorList>
            <person name="Joergensen T.S."/>
            <person name="Alvarez Arevalo M."/>
            <person name="Sterndorff E.B."/>
            <person name="Faurdal D."/>
            <person name="Vuksanovic O."/>
            <person name="Mourched A.-S."/>
            <person name="Charusanti P."/>
            <person name="Shaw S."/>
            <person name="Blin K."/>
            <person name="Weber T."/>
        </authorList>
    </citation>
    <scope>NUCLEOTIDE SEQUENCE</scope>
    <source>
        <strain evidence="1">NBC 01771</strain>
    </source>
</reference>
<dbReference type="EMBL" id="CP109109">
    <property type="protein sequence ID" value="WSC00792.1"/>
    <property type="molecule type" value="Genomic_DNA"/>
</dbReference>
<organism evidence="1 2">
    <name type="scientific">Streptomyces scopuliridis</name>
    <dbReference type="NCBI Taxonomy" id="452529"/>
    <lineage>
        <taxon>Bacteria</taxon>
        <taxon>Bacillati</taxon>
        <taxon>Actinomycetota</taxon>
        <taxon>Actinomycetes</taxon>
        <taxon>Kitasatosporales</taxon>
        <taxon>Streptomycetaceae</taxon>
        <taxon>Streptomyces</taxon>
    </lineage>
</organism>
<sequence>MDAGLAAVLGALAGSMATISAAIAATRSQRETARLNTRAEHRRQRREPRHDIYKGFISNASELQDQLEIFKDFELYPDSVTDETVQRCRNTVKALRDKWVEVGLVGPGNVAAAGKGIEQLARKVALQAERLKWFLDNDDERRKLAEQAAIAGSFGQLAELLDSFITLAQGALDDDGSLK</sequence>
<proteinExistence type="predicted"/>
<keyword evidence="2" id="KW-1185">Reference proteome</keyword>
<gene>
    <name evidence="1" type="ORF">OG835_29800</name>
</gene>
<name>A0ACD4ZSM2_9ACTN</name>
<accession>A0ACD4ZSM2</accession>
<evidence type="ECO:0000313" key="1">
    <source>
        <dbReference type="EMBL" id="WSC00792.1"/>
    </source>
</evidence>
<evidence type="ECO:0000313" key="2">
    <source>
        <dbReference type="Proteomes" id="UP001348369"/>
    </source>
</evidence>
<dbReference type="Proteomes" id="UP001348369">
    <property type="component" value="Chromosome"/>
</dbReference>